<dbReference type="EnsemblPlants" id="OGLUM03G29260.1">
    <property type="protein sequence ID" value="OGLUM03G29260.1"/>
    <property type="gene ID" value="OGLUM03G29260"/>
</dbReference>
<proteinExistence type="predicted"/>
<feature type="compositionally biased region" description="Polar residues" evidence="1">
    <location>
        <begin position="20"/>
        <end position="32"/>
    </location>
</feature>
<reference evidence="2" key="2">
    <citation type="submission" date="2018-05" db="EMBL/GenBank/DDBJ databases">
        <title>OgluRS3 (Oryza glumaepatula Reference Sequence Version 3).</title>
        <authorList>
            <person name="Zhang J."/>
            <person name="Kudrna D."/>
            <person name="Lee S."/>
            <person name="Talag J."/>
            <person name="Welchert J."/>
            <person name="Wing R.A."/>
        </authorList>
    </citation>
    <scope>NUCLEOTIDE SEQUENCE [LARGE SCALE GENOMIC DNA]</scope>
</reference>
<keyword evidence="3" id="KW-1185">Reference proteome</keyword>
<dbReference type="Proteomes" id="UP000026961">
    <property type="component" value="Chromosome 3"/>
</dbReference>
<evidence type="ECO:0000256" key="1">
    <source>
        <dbReference type="SAM" id="MobiDB-lite"/>
    </source>
</evidence>
<feature type="region of interest" description="Disordered" evidence="1">
    <location>
        <begin position="1"/>
        <end position="32"/>
    </location>
</feature>
<sequence length="96" mass="10111">MSRSRATQLKRASAACPASRPTSSTASDTSLWTGTTCRCPLGTCDLRLRPSPYCAKLYKKGIVQPSPICTHVPAEAEKEGTVAKAEELGSVGKVVS</sequence>
<evidence type="ECO:0000313" key="2">
    <source>
        <dbReference type="EnsemblPlants" id="OGLUM03G29260.1"/>
    </source>
</evidence>
<dbReference type="HOGENOM" id="CLU_2363136_0_0_1"/>
<dbReference type="AlphaFoldDB" id="A0A0D9ZBE6"/>
<accession>A0A0D9ZBE6</accession>
<reference evidence="2" key="1">
    <citation type="submission" date="2015-04" db="UniProtKB">
        <authorList>
            <consortium name="EnsemblPlants"/>
        </authorList>
    </citation>
    <scope>IDENTIFICATION</scope>
</reference>
<evidence type="ECO:0000313" key="3">
    <source>
        <dbReference type="Proteomes" id="UP000026961"/>
    </source>
</evidence>
<dbReference type="Gramene" id="OGLUM03G29260.1">
    <property type="protein sequence ID" value="OGLUM03G29260.1"/>
    <property type="gene ID" value="OGLUM03G29260"/>
</dbReference>
<organism evidence="2">
    <name type="scientific">Oryza glumipatula</name>
    <dbReference type="NCBI Taxonomy" id="40148"/>
    <lineage>
        <taxon>Eukaryota</taxon>
        <taxon>Viridiplantae</taxon>
        <taxon>Streptophyta</taxon>
        <taxon>Embryophyta</taxon>
        <taxon>Tracheophyta</taxon>
        <taxon>Spermatophyta</taxon>
        <taxon>Magnoliopsida</taxon>
        <taxon>Liliopsida</taxon>
        <taxon>Poales</taxon>
        <taxon>Poaceae</taxon>
        <taxon>BOP clade</taxon>
        <taxon>Oryzoideae</taxon>
        <taxon>Oryzeae</taxon>
        <taxon>Oryzinae</taxon>
        <taxon>Oryza</taxon>
    </lineage>
</organism>
<protein>
    <submittedName>
        <fullName evidence="2">Uncharacterized protein</fullName>
    </submittedName>
</protein>
<name>A0A0D9ZBE6_9ORYZ</name>